<feature type="compositionally biased region" description="Pro residues" evidence="1">
    <location>
        <begin position="38"/>
        <end position="47"/>
    </location>
</feature>
<organism evidence="2 5">
    <name type="scientific">Puccinia coronata f. sp. avenae</name>
    <dbReference type="NCBI Taxonomy" id="200324"/>
    <lineage>
        <taxon>Eukaryota</taxon>
        <taxon>Fungi</taxon>
        <taxon>Dikarya</taxon>
        <taxon>Basidiomycota</taxon>
        <taxon>Pucciniomycotina</taxon>
        <taxon>Pucciniomycetes</taxon>
        <taxon>Pucciniales</taxon>
        <taxon>Pucciniaceae</taxon>
        <taxon>Puccinia</taxon>
    </lineage>
</organism>
<accession>A0A2N5S5F5</accession>
<dbReference type="EMBL" id="PGCJ01000450">
    <property type="protein sequence ID" value="PLW28276.1"/>
    <property type="molecule type" value="Genomic_DNA"/>
</dbReference>
<dbReference type="EMBL" id="PGCI01000684">
    <property type="protein sequence ID" value="PLW21528.1"/>
    <property type="molecule type" value="Genomic_DNA"/>
</dbReference>
<sequence>MLSSRTFAFPYGSQLEEPAPPLLAEISWPDTPPASASPDPPPPPTPAKPSLSLPDPTATDPLPAFTPTPDLPLLDVKLAPSPTPTSFATAVDSLCPHWAFWYCICP</sequence>
<evidence type="ECO:0000313" key="6">
    <source>
        <dbReference type="Proteomes" id="UP000235392"/>
    </source>
</evidence>
<evidence type="ECO:0000256" key="1">
    <source>
        <dbReference type="SAM" id="MobiDB-lite"/>
    </source>
</evidence>
<gene>
    <name evidence="4" type="ORF">PCANC_28238</name>
    <name evidence="2" type="ORF">PCANC_28503</name>
    <name evidence="3" type="ORF">PCASD_22214</name>
</gene>
<name>A0A2N5S5F5_9BASI</name>
<evidence type="ECO:0000313" key="5">
    <source>
        <dbReference type="Proteomes" id="UP000235388"/>
    </source>
</evidence>
<dbReference type="EMBL" id="PGCJ01001159">
    <property type="protein sequence ID" value="PLW08471.1"/>
    <property type="molecule type" value="Genomic_DNA"/>
</dbReference>
<protein>
    <submittedName>
        <fullName evidence="2">Uncharacterized protein</fullName>
    </submittedName>
</protein>
<evidence type="ECO:0000313" key="2">
    <source>
        <dbReference type="EMBL" id="PLW08471.1"/>
    </source>
</evidence>
<dbReference type="Proteomes" id="UP000235392">
    <property type="component" value="Unassembled WGS sequence"/>
</dbReference>
<proteinExistence type="predicted"/>
<dbReference type="AlphaFoldDB" id="A0A2N5S5F5"/>
<keyword evidence="5" id="KW-1185">Reference proteome</keyword>
<comment type="caution">
    <text evidence="2">The sequence shown here is derived from an EMBL/GenBank/DDBJ whole genome shotgun (WGS) entry which is preliminary data.</text>
</comment>
<evidence type="ECO:0000313" key="3">
    <source>
        <dbReference type="EMBL" id="PLW21528.1"/>
    </source>
</evidence>
<evidence type="ECO:0000313" key="4">
    <source>
        <dbReference type="EMBL" id="PLW28276.1"/>
    </source>
</evidence>
<reference evidence="5 6" key="1">
    <citation type="submission" date="2017-11" db="EMBL/GenBank/DDBJ databases">
        <title>De novo assembly and phasing of dikaryotic genomes from two isolates of Puccinia coronata f. sp. avenae, the causal agent of oat crown rust.</title>
        <authorList>
            <person name="Miller M.E."/>
            <person name="Zhang Y."/>
            <person name="Omidvar V."/>
            <person name="Sperschneider J."/>
            <person name="Schwessinger B."/>
            <person name="Raley C."/>
            <person name="Palmer J.M."/>
            <person name="Garnica D."/>
            <person name="Upadhyaya N."/>
            <person name="Rathjen J."/>
            <person name="Taylor J.M."/>
            <person name="Park R.F."/>
            <person name="Dodds P.N."/>
            <person name="Hirsch C.D."/>
            <person name="Kianian S.F."/>
            <person name="Figueroa M."/>
        </authorList>
    </citation>
    <scope>NUCLEOTIDE SEQUENCE [LARGE SCALE GENOMIC DNA]</scope>
    <source>
        <strain evidence="2">12NC29</strain>
        <strain evidence="3">12SD80</strain>
    </source>
</reference>
<dbReference type="Proteomes" id="UP000235388">
    <property type="component" value="Unassembled WGS sequence"/>
</dbReference>
<feature type="region of interest" description="Disordered" evidence="1">
    <location>
        <begin position="1"/>
        <end position="70"/>
    </location>
</feature>